<dbReference type="Proteomes" id="UP000183371">
    <property type="component" value="Unassembled WGS sequence"/>
</dbReference>
<dbReference type="PRINTS" id="PR00813">
    <property type="entry name" value="BCTERIALGSPG"/>
</dbReference>
<dbReference type="Pfam" id="PF07963">
    <property type="entry name" value="N_methyl"/>
    <property type="match status" value="1"/>
</dbReference>
<keyword evidence="4" id="KW-1003">Cell membrane</keyword>
<dbReference type="InterPro" id="IPR000983">
    <property type="entry name" value="Bac_GSPG_pilin"/>
</dbReference>
<reference evidence="12" key="1">
    <citation type="submission" date="2016-10" db="EMBL/GenBank/DDBJ databases">
        <authorList>
            <person name="Varghese N."/>
            <person name="Submissions S."/>
        </authorList>
    </citation>
    <scope>NUCLEOTIDE SEQUENCE [LARGE SCALE GENOMIC DNA]</scope>
    <source>
        <strain evidence="12">DSM 17465</strain>
    </source>
</reference>
<dbReference type="Pfam" id="PF08334">
    <property type="entry name" value="T2SSG"/>
    <property type="match status" value="1"/>
</dbReference>
<keyword evidence="12" id="KW-1185">Reference proteome</keyword>
<keyword evidence="7" id="KW-0812">Transmembrane</keyword>
<comment type="similarity">
    <text evidence="2">Belongs to the GSP G family.</text>
</comment>
<evidence type="ECO:0000313" key="12">
    <source>
        <dbReference type="Proteomes" id="UP000183371"/>
    </source>
</evidence>
<evidence type="ECO:0000256" key="2">
    <source>
        <dbReference type="ARBA" id="ARBA00009984"/>
    </source>
</evidence>
<dbReference type="InterPro" id="IPR010054">
    <property type="entry name" value="Type2_sec_GspG"/>
</dbReference>
<keyword evidence="5" id="KW-0488">Methylation</keyword>
<accession>A0A1I7DZY3</accession>
<evidence type="ECO:0000256" key="8">
    <source>
        <dbReference type="ARBA" id="ARBA00022989"/>
    </source>
</evidence>
<evidence type="ECO:0000256" key="3">
    <source>
        <dbReference type="ARBA" id="ARBA00020042"/>
    </source>
</evidence>
<dbReference type="NCBIfam" id="TIGR01710">
    <property type="entry name" value="typeII_sec_gspG"/>
    <property type="match status" value="1"/>
</dbReference>
<dbReference type="GO" id="GO:0015627">
    <property type="term" value="C:type II protein secretion system complex"/>
    <property type="evidence" value="ECO:0007669"/>
    <property type="project" value="InterPro"/>
</dbReference>
<evidence type="ECO:0000259" key="10">
    <source>
        <dbReference type="Pfam" id="PF08334"/>
    </source>
</evidence>
<dbReference type="RefSeq" id="WP_244272042.1">
    <property type="nucleotide sequence ID" value="NZ_FPBD01000015.1"/>
</dbReference>
<comment type="subcellular location">
    <subcellularLocation>
        <location evidence="1">Cell inner membrane</location>
        <topology evidence="1">Single-pass membrane protein</topology>
    </subcellularLocation>
</comment>
<name>A0A1I7DZY3_9HYPH</name>
<evidence type="ECO:0000313" key="11">
    <source>
        <dbReference type="EMBL" id="SFU17195.1"/>
    </source>
</evidence>
<dbReference type="GO" id="GO:0005886">
    <property type="term" value="C:plasma membrane"/>
    <property type="evidence" value="ECO:0007669"/>
    <property type="project" value="UniProtKB-SubCell"/>
</dbReference>
<dbReference type="InterPro" id="IPR045584">
    <property type="entry name" value="Pilin-like"/>
</dbReference>
<evidence type="ECO:0000256" key="7">
    <source>
        <dbReference type="ARBA" id="ARBA00022692"/>
    </source>
</evidence>
<gene>
    <name evidence="11" type="ORF">SAMN05444141_1156</name>
</gene>
<dbReference type="AlphaFoldDB" id="A0A1I7DZY3"/>
<keyword evidence="6" id="KW-0997">Cell inner membrane</keyword>
<proteinExistence type="inferred from homology"/>
<dbReference type="NCBIfam" id="TIGR02532">
    <property type="entry name" value="IV_pilin_GFxxxE"/>
    <property type="match status" value="1"/>
</dbReference>
<dbReference type="PROSITE" id="PS00409">
    <property type="entry name" value="PROKAR_NTER_METHYL"/>
    <property type="match status" value="1"/>
</dbReference>
<evidence type="ECO:0000256" key="4">
    <source>
        <dbReference type="ARBA" id="ARBA00022475"/>
    </source>
</evidence>
<feature type="domain" description="Type II secretion system protein GspG C-terminal" evidence="10">
    <location>
        <begin position="48"/>
        <end position="152"/>
    </location>
</feature>
<evidence type="ECO:0000256" key="6">
    <source>
        <dbReference type="ARBA" id="ARBA00022519"/>
    </source>
</evidence>
<dbReference type="SUPFAM" id="SSF54523">
    <property type="entry name" value="Pili subunits"/>
    <property type="match status" value="1"/>
</dbReference>
<evidence type="ECO:0000256" key="9">
    <source>
        <dbReference type="ARBA" id="ARBA00023136"/>
    </source>
</evidence>
<evidence type="ECO:0000256" key="1">
    <source>
        <dbReference type="ARBA" id="ARBA00004377"/>
    </source>
</evidence>
<keyword evidence="8" id="KW-1133">Transmembrane helix</keyword>
<dbReference type="GO" id="GO:0015628">
    <property type="term" value="P:protein secretion by the type II secretion system"/>
    <property type="evidence" value="ECO:0007669"/>
    <property type="project" value="InterPro"/>
</dbReference>
<dbReference type="EMBL" id="FPBD01000015">
    <property type="protein sequence ID" value="SFU17195.1"/>
    <property type="molecule type" value="Genomic_DNA"/>
</dbReference>
<dbReference type="InterPro" id="IPR012902">
    <property type="entry name" value="N_methyl_site"/>
</dbReference>
<keyword evidence="9" id="KW-0472">Membrane</keyword>
<dbReference type="Gene3D" id="3.30.700.10">
    <property type="entry name" value="Glycoprotein, Type 4 Pilin"/>
    <property type="match status" value="1"/>
</dbReference>
<dbReference type="InterPro" id="IPR013545">
    <property type="entry name" value="T2SS_protein-GspG_C"/>
</dbReference>
<organism evidence="11 12">
    <name type="scientific">Pseudovibrio denitrificans</name>
    <dbReference type="NCBI Taxonomy" id="258256"/>
    <lineage>
        <taxon>Bacteria</taxon>
        <taxon>Pseudomonadati</taxon>
        <taxon>Pseudomonadota</taxon>
        <taxon>Alphaproteobacteria</taxon>
        <taxon>Hyphomicrobiales</taxon>
        <taxon>Stappiaceae</taxon>
        <taxon>Pseudovibrio</taxon>
    </lineage>
</organism>
<evidence type="ECO:0000256" key="5">
    <source>
        <dbReference type="ARBA" id="ARBA00022481"/>
    </source>
</evidence>
<protein>
    <recommendedName>
        <fullName evidence="3">Type II secretion system core protein G</fullName>
    </recommendedName>
</protein>
<sequence length="153" mass="16797">MSFGVSVIMKLNLRAKKRASKKGLSLLEVLVVLSIIALVAGVVGPRAVSYLSRAKSKTAHLQINELESALELYFLDNGHYPAETAGLNALIVKPATEERWNGPYLKNQAAILDPWNRTYRYRYPGQVGEFDVYTLGRDGIEGGEGEDADLSNS</sequence>